<dbReference type="Proteomes" id="UP000195326">
    <property type="component" value="Unassembled WGS sequence"/>
</dbReference>
<reference evidence="4" key="1">
    <citation type="submission" date="2017-04" db="EMBL/GenBank/DDBJ databases">
        <title>Function of individual gut microbiota members based on whole genome sequencing of pure cultures obtained from chicken caecum.</title>
        <authorList>
            <person name="Medvecky M."/>
            <person name="Cejkova D."/>
            <person name="Polansky O."/>
            <person name="Karasova D."/>
            <person name="Kubasova T."/>
            <person name="Cizek A."/>
            <person name="Rychlik I."/>
        </authorList>
    </citation>
    <scope>NUCLEOTIDE SEQUENCE [LARGE SCALE GENOMIC DNA]</scope>
    <source>
        <strain evidence="4">An179</strain>
    </source>
</reference>
<evidence type="ECO:0008006" key="5">
    <source>
        <dbReference type="Google" id="ProtNLM"/>
    </source>
</evidence>
<sequence length="330" mass="36096">MIRVCIAGNSGHAATVTRALPRLPQVEICGWCRAWPGEPMTEVLEDFAKLGLTPPEYPDYLTMIDALSPDVLVVDGLFCDHEEMTCQALARGIHVYCDKPLALTLTGLEHVREAAQSSTALLWAMQTARFDPWFYTAKQLIDAGEIGEIRLLTAQKSYRLGQRAPFFRDRAQHGGLIPWVAIHGIDFIRYLYPHAAKTIFAHHSTMANQGYGDLEVTAQLMMTLENGVSAQVSADYLRPANAATHGDDRVRAAGTHGVIEVRDDAVYLINEHNDGSTPVPLQYPPAIFEDFIATLEGHGSGLLDLAESLEDSRLALLARDAADSGCAISV</sequence>
<comment type="caution">
    <text evidence="3">The sequence shown here is derived from an EMBL/GenBank/DDBJ whole genome shotgun (WGS) entry which is preliminary data.</text>
</comment>
<dbReference type="PANTHER" id="PTHR43377">
    <property type="entry name" value="BILIVERDIN REDUCTASE A"/>
    <property type="match status" value="1"/>
</dbReference>
<dbReference type="Pfam" id="PF22725">
    <property type="entry name" value="GFO_IDH_MocA_C3"/>
    <property type="match status" value="1"/>
</dbReference>
<dbReference type="EMBL" id="NFKL01000002">
    <property type="protein sequence ID" value="OUP60397.1"/>
    <property type="molecule type" value="Genomic_DNA"/>
</dbReference>
<dbReference type="InterPro" id="IPR036291">
    <property type="entry name" value="NAD(P)-bd_dom_sf"/>
</dbReference>
<dbReference type="SUPFAM" id="SSF51735">
    <property type="entry name" value="NAD(P)-binding Rossmann-fold domains"/>
    <property type="match status" value="1"/>
</dbReference>
<dbReference type="InterPro" id="IPR000683">
    <property type="entry name" value="Gfo/Idh/MocA-like_OxRdtase_N"/>
</dbReference>
<dbReference type="STRING" id="501571.GCA_900143195_01446"/>
<accession>A0A1Y4LUW9</accession>
<proteinExistence type="predicted"/>
<dbReference type="SUPFAM" id="SSF55347">
    <property type="entry name" value="Glyceraldehyde-3-phosphate dehydrogenase-like, C-terminal domain"/>
    <property type="match status" value="1"/>
</dbReference>
<protein>
    <recommendedName>
        <fullName evidence="5">Oxidoreductase</fullName>
    </recommendedName>
</protein>
<evidence type="ECO:0000259" key="2">
    <source>
        <dbReference type="Pfam" id="PF22725"/>
    </source>
</evidence>
<feature type="domain" description="Gfo/Idh/MocA-like oxidoreductase N-terminal" evidence="1">
    <location>
        <begin position="54"/>
        <end position="123"/>
    </location>
</feature>
<dbReference type="PANTHER" id="PTHR43377:SF1">
    <property type="entry name" value="BILIVERDIN REDUCTASE A"/>
    <property type="match status" value="1"/>
</dbReference>
<dbReference type="InterPro" id="IPR055170">
    <property type="entry name" value="GFO_IDH_MocA-like_dom"/>
</dbReference>
<feature type="domain" description="GFO/IDH/MocA-like oxidoreductase" evidence="2">
    <location>
        <begin position="135"/>
        <end position="260"/>
    </location>
</feature>
<dbReference type="RefSeq" id="WP_087414127.1">
    <property type="nucleotide sequence ID" value="NZ_NFKL01000002.1"/>
</dbReference>
<organism evidence="3 4">
    <name type="scientific">Butyricicoccus pullicaecorum</name>
    <dbReference type="NCBI Taxonomy" id="501571"/>
    <lineage>
        <taxon>Bacteria</taxon>
        <taxon>Bacillati</taxon>
        <taxon>Bacillota</taxon>
        <taxon>Clostridia</taxon>
        <taxon>Eubacteriales</taxon>
        <taxon>Butyricicoccaceae</taxon>
        <taxon>Butyricicoccus</taxon>
    </lineage>
</organism>
<dbReference type="AlphaFoldDB" id="A0A1Y4LUW9"/>
<dbReference type="Gene3D" id="3.40.50.720">
    <property type="entry name" value="NAD(P)-binding Rossmann-like Domain"/>
    <property type="match status" value="1"/>
</dbReference>
<dbReference type="GO" id="GO:0000166">
    <property type="term" value="F:nucleotide binding"/>
    <property type="evidence" value="ECO:0007669"/>
    <property type="project" value="InterPro"/>
</dbReference>
<evidence type="ECO:0000313" key="4">
    <source>
        <dbReference type="Proteomes" id="UP000195326"/>
    </source>
</evidence>
<dbReference type="InterPro" id="IPR051450">
    <property type="entry name" value="Gfo/Idh/MocA_Oxidoreductases"/>
</dbReference>
<dbReference type="Gene3D" id="3.30.360.10">
    <property type="entry name" value="Dihydrodipicolinate Reductase, domain 2"/>
    <property type="match status" value="1"/>
</dbReference>
<evidence type="ECO:0000259" key="1">
    <source>
        <dbReference type="Pfam" id="PF01408"/>
    </source>
</evidence>
<name>A0A1Y4LUW9_9FIRM</name>
<gene>
    <name evidence="3" type="ORF">B5F15_01455</name>
</gene>
<evidence type="ECO:0000313" key="3">
    <source>
        <dbReference type="EMBL" id="OUP60397.1"/>
    </source>
</evidence>
<dbReference type="Pfam" id="PF01408">
    <property type="entry name" value="GFO_IDH_MocA"/>
    <property type="match status" value="1"/>
</dbReference>